<name>A0A9J6FQ68_HAELO</name>
<comment type="caution">
    <text evidence="2">The sequence shown here is derived from an EMBL/GenBank/DDBJ whole genome shotgun (WGS) entry which is preliminary data.</text>
</comment>
<reference evidence="2 3" key="1">
    <citation type="journal article" date="2020" name="Cell">
        <title>Large-Scale Comparative Analyses of Tick Genomes Elucidate Their Genetic Diversity and Vector Capacities.</title>
        <authorList>
            <consortium name="Tick Genome and Microbiome Consortium (TIGMIC)"/>
            <person name="Jia N."/>
            <person name="Wang J."/>
            <person name="Shi W."/>
            <person name="Du L."/>
            <person name="Sun Y."/>
            <person name="Zhan W."/>
            <person name="Jiang J.F."/>
            <person name="Wang Q."/>
            <person name="Zhang B."/>
            <person name="Ji P."/>
            <person name="Bell-Sakyi L."/>
            <person name="Cui X.M."/>
            <person name="Yuan T.T."/>
            <person name="Jiang B.G."/>
            <person name="Yang W.F."/>
            <person name="Lam T.T."/>
            <person name="Chang Q.C."/>
            <person name="Ding S.J."/>
            <person name="Wang X.J."/>
            <person name="Zhu J.G."/>
            <person name="Ruan X.D."/>
            <person name="Zhao L."/>
            <person name="Wei J.T."/>
            <person name="Ye R.Z."/>
            <person name="Que T.C."/>
            <person name="Du C.H."/>
            <person name="Zhou Y.H."/>
            <person name="Cheng J.X."/>
            <person name="Dai P.F."/>
            <person name="Guo W.B."/>
            <person name="Han X.H."/>
            <person name="Huang E.J."/>
            <person name="Li L.F."/>
            <person name="Wei W."/>
            <person name="Gao Y.C."/>
            <person name="Liu J.Z."/>
            <person name="Shao H.Z."/>
            <person name="Wang X."/>
            <person name="Wang C.C."/>
            <person name="Yang T.C."/>
            <person name="Huo Q.B."/>
            <person name="Li W."/>
            <person name="Chen H.Y."/>
            <person name="Chen S.E."/>
            <person name="Zhou L.G."/>
            <person name="Ni X.B."/>
            <person name="Tian J.H."/>
            <person name="Sheng Y."/>
            <person name="Liu T."/>
            <person name="Pan Y.S."/>
            <person name="Xia L.Y."/>
            <person name="Li J."/>
            <person name="Zhao F."/>
            <person name="Cao W.C."/>
        </authorList>
    </citation>
    <scope>NUCLEOTIDE SEQUENCE [LARGE SCALE GENOMIC DNA]</scope>
    <source>
        <strain evidence="2">HaeL-2018</strain>
    </source>
</reference>
<keyword evidence="3" id="KW-1185">Reference proteome</keyword>
<dbReference type="EMBL" id="JABSTR010000002">
    <property type="protein sequence ID" value="KAH9364228.1"/>
    <property type="molecule type" value="Genomic_DNA"/>
</dbReference>
<sequence length="98" mass="10417">MCVPAQPSSGAPTAAIPTRTRLTRASSSVSNCLGPHRSDDATCSKKLEADAVVRKQAFLKCLIIRKHATATPERASHRGDLSPLVKAQPRPTGIQKTT</sequence>
<dbReference type="VEuPathDB" id="VectorBase:HLOH_041135"/>
<organism evidence="2 3">
    <name type="scientific">Haemaphysalis longicornis</name>
    <name type="common">Bush tick</name>
    <dbReference type="NCBI Taxonomy" id="44386"/>
    <lineage>
        <taxon>Eukaryota</taxon>
        <taxon>Metazoa</taxon>
        <taxon>Ecdysozoa</taxon>
        <taxon>Arthropoda</taxon>
        <taxon>Chelicerata</taxon>
        <taxon>Arachnida</taxon>
        <taxon>Acari</taxon>
        <taxon>Parasitiformes</taxon>
        <taxon>Ixodida</taxon>
        <taxon>Ixodoidea</taxon>
        <taxon>Ixodidae</taxon>
        <taxon>Haemaphysalinae</taxon>
        <taxon>Haemaphysalis</taxon>
    </lineage>
</organism>
<dbReference type="Proteomes" id="UP000821853">
    <property type="component" value="Chromosome 10"/>
</dbReference>
<evidence type="ECO:0000256" key="1">
    <source>
        <dbReference type="SAM" id="MobiDB-lite"/>
    </source>
</evidence>
<protein>
    <submittedName>
        <fullName evidence="2">Uncharacterized protein</fullName>
    </submittedName>
</protein>
<proteinExistence type="predicted"/>
<feature type="region of interest" description="Disordered" evidence="1">
    <location>
        <begin position="69"/>
        <end position="98"/>
    </location>
</feature>
<evidence type="ECO:0000313" key="3">
    <source>
        <dbReference type="Proteomes" id="UP000821853"/>
    </source>
</evidence>
<dbReference type="AlphaFoldDB" id="A0A9J6FQ68"/>
<evidence type="ECO:0000313" key="2">
    <source>
        <dbReference type="EMBL" id="KAH9364228.1"/>
    </source>
</evidence>
<accession>A0A9J6FQ68</accession>
<gene>
    <name evidence="2" type="ORF">HPB48_000853</name>
</gene>